<accession>A0A1S8YKD0</accession>
<feature type="domain" description="DUF7661" evidence="1">
    <location>
        <begin position="2"/>
        <end position="72"/>
    </location>
</feature>
<sequence>MQIYDVFGRYIGVKSTPDGWQVFRVDISERKFSRLYEVVIPDDVSEDQIVRWLDDIYHESASDKHPQVKRIE</sequence>
<dbReference type="RefSeq" id="WP_078003103.1">
    <property type="nucleotide sequence ID" value="NZ_MRUL01000008.1"/>
</dbReference>
<gene>
    <name evidence="2" type="ORF">BTJ39_12850</name>
</gene>
<comment type="caution">
    <text evidence="2">The sequence shown here is derived from an EMBL/GenBank/DDBJ whole genome shotgun (WGS) entry which is preliminary data.</text>
</comment>
<dbReference type="OrthoDB" id="8758505at2"/>
<evidence type="ECO:0000313" key="2">
    <source>
        <dbReference type="EMBL" id="OON39539.1"/>
    </source>
</evidence>
<name>A0A1S8YKD0_9GAMM</name>
<dbReference type="Proteomes" id="UP000190667">
    <property type="component" value="Unassembled WGS sequence"/>
</dbReference>
<dbReference type="Pfam" id="PF24697">
    <property type="entry name" value="DUF7661"/>
    <property type="match status" value="1"/>
</dbReference>
<dbReference type="EMBL" id="MRUL01000008">
    <property type="protein sequence ID" value="OON39539.1"/>
    <property type="molecule type" value="Genomic_DNA"/>
</dbReference>
<reference evidence="2 3" key="1">
    <citation type="submission" date="2016-12" db="EMBL/GenBank/DDBJ databases">
        <title>Izhakiella australiana sp. nov. of genus Izhakiella isolated from Australian desert.</title>
        <authorList>
            <person name="Ji M."/>
        </authorList>
    </citation>
    <scope>NUCLEOTIDE SEQUENCE [LARGE SCALE GENOMIC DNA]</scope>
    <source>
        <strain evidence="2 3">D4N98</strain>
    </source>
</reference>
<keyword evidence="3" id="KW-1185">Reference proteome</keyword>
<proteinExistence type="predicted"/>
<dbReference type="AlphaFoldDB" id="A0A1S8YKD0"/>
<organism evidence="2 3">
    <name type="scientific">Izhakiella australiensis</name>
    <dbReference type="NCBI Taxonomy" id="1926881"/>
    <lineage>
        <taxon>Bacteria</taxon>
        <taxon>Pseudomonadati</taxon>
        <taxon>Pseudomonadota</taxon>
        <taxon>Gammaproteobacteria</taxon>
        <taxon>Enterobacterales</taxon>
        <taxon>Erwiniaceae</taxon>
        <taxon>Izhakiella</taxon>
    </lineage>
</organism>
<evidence type="ECO:0000313" key="3">
    <source>
        <dbReference type="Proteomes" id="UP000190667"/>
    </source>
</evidence>
<evidence type="ECO:0000259" key="1">
    <source>
        <dbReference type="Pfam" id="PF24697"/>
    </source>
</evidence>
<protein>
    <recommendedName>
        <fullName evidence="1">DUF7661 domain-containing protein</fullName>
    </recommendedName>
</protein>
<dbReference type="InterPro" id="IPR056078">
    <property type="entry name" value="DUF7661"/>
</dbReference>